<organism evidence="3 4">
    <name type="scientific">Exophiala bonariae</name>
    <dbReference type="NCBI Taxonomy" id="1690606"/>
    <lineage>
        <taxon>Eukaryota</taxon>
        <taxon>Fungi</taxon>
        <taxon>Dikarya</taxon>
        <taxon>Ascomycota</taxon>
        <taxon>Pezizomycotina</taxon>
        <taxon>Eurotiomycetes</taxon>
        <taxon>Chaetothyriomycetidae</taxon>
        <taxon>Chaetothyriales</taxon>
        <taxon>Herpotrichiellaceae</taxon>
        <taxon>Exophiala</taxon>
    </lineage>
</organism>
<gene>
    <name evidence="3" type="ORF">LTR84_005927</name>
</gene>
<dbReference type="PANTHER" id="PTHR36845:SF1">
    <property type="entry name" value="HYDROLASE, PUTATIVE (AFU_ORTHOLOGUE AFUA_7G05090)-RELATED"/>
    <property type="match status" value="1"/>
</dbReference>
<comment type="caution">
    <text evidence="3">The sequence shown here is derived from an EMBL/GenBank/DDBJ whole genome shotgun (WGS) entry which is preliminary data.</text>
</comment>
<dbReference type="EMBL" id="JAVRRD010000022">
    <property type="protein sequence ID" value="KAK5048257.1"/>
    <property type="molecule type" value="Genomic_DNA"/>
</dbReference>
<accession>A0AAV9N2D4</accession>
<protein>
    <recommendedName>
        <fullName evidence="5">GH15-like domain-containing protein</fullName>
    </recommendedName>
</protein>
<dbReference type="Gene3D" id="1.50.10.10">
    <property type="match status" value="1"/>
</dbReference>
<evidence type="ECO:0000313" key="4">
    <source>
        <dbReference type="Proteomes" id="UP001358417"/>
    </source>
</evidence>
<keyword evidence="4" id="KW-1185">Reference proteome</keyword>
<dbReference type="GeneID" id="89974101"/>
<dbReference type="SUPFAM" id="SSF48208">
    <property type="entry name" value="Six-hairpin glycosidases"/>
    <property type="match status" value="1"/>
</dbReference>
<dbReference type="InterPro" id="IPR052369">
    <property type="entry name" value="UG_Glycosaminoglycan_Hydrolase"/>
</dbReference>
<reference evidence="3 4" key="1">
    <citation type="submission" date="2023-08" db="EMBL/GenBank/DDBJ databases">
        <title>Black Yeasts Isolated from many extreme environments.</title>
        <authorList>
            <person name="Coleine C."/>
            <person name="Stajich J.E."/>
            <person name="Selbmann L."/>
        </authorList>
    </citation>
    <scope>NUCLEOTIDE SEQUENCE [LARGE SCALE GENOMIC DNA]</scope>
    <source>
        <strain evidence="3 4">CCFEE 5792</strain>
    </source>
</reference>
<evidence type="ECO:0000313" key="3">
    <source>
        <dbReference type="EMBL" id="KAK5048257.1"/>
    </source>
</evidence>
<name>A0AAV9N2D4_9EURO</name>
<sequence length="538" mass="59304">MDSVIVTEVLTTASATGTSNQHSNLRFIAKAAEEIVDENGRKERGLLAELFSENVVAKILRTATDGLTDNNPPTQYPNIVPQKGFNAGVYQSSDISFWTCGFFPGCLYSLLERSIKYPQGIPIGLDDDGACINRIGGNDVVGQSRSLSIRGLCNRLKSLGLLWSDPIHGEAQLTNTHDLGFIIMPHMRPRWELFHDESAAKSIRTAAQSLCTRFSCTVGAIRSWDAIFWQKPPAIPITDMAENFLVIIDSMCNLDLLFYAAALTSQANLADVAIKHARTLIDTHLRPESTLRGATSSCRYGGTLYSTRHVVNFDPVTGKVMRHMTAQGHDVSTTWSRGQAWAILGYAQTYAWTKELDFLDVACGLAEYFLLKLETAPACVELNVRIAEQETSSTHKTIKSGRYVPLWDFDAPLEDSDSPPLRDTSAGMIAANGLLMLSESLSDGGQHDLSARYIEAALRIVRETIECSLAPEKAHLTQVDGQITGEDVTPERTFEAILKNATTSNNPMGRERIKDHGLVYADYYFIEFGNKLLRMGVV</sequence>
<evidence type="ECO:0000256" key="2">
    <source>
        <dbReference type="ARBA" id="ARBA00038358"/>
    </source>
</evidence>
<evidence type="ECO:0008006" key="5">
    <source>
        <dbReference type="Google" id="ProtNLM"/>
    </source>
</evidence>
<dbReference type="Proteomes" id="UP001358417">
    <property type="component" value="Unassembled WGS sequence"/>
</dbReference>
<dbReference type="GO" id="GO:0000272">
    <property type="term" value="P:polysaccharide catabolic process"/>
    <property type="evidence" value="ECO:0007669"/>
    <property type="project" value="TreeGrafter"/>
</dbReference>
<dbReference type="AlphaFoldDB" id="A0AAV9N2D4"/>
<dbReference type="GO" id="GO:0052757">
    <property type="term" value="F:chondroitin hydrolase activity"/>
    <property type="evidence" value="ECO:0007669"/>
    <property type="project" value="TreeGrafter"/>
</dbReference>
<dbReference type="InterPro" id="IPR008928">
    <property type="entry name" value="6-hairpin_glycosidase_sf"/>
</dbReference>
<dbReference type="InterPro" id="IPR012341">
    <property type="entry name" value="6hp_glycosidase-like_sf"/>
</dbReference>
<evidence type="ECO:0000256" key="1">
    <source>
        <dbReference type="ARBA" id="ARBA00022801"/>
    </source>
</evidence>
<keyword evidence="1" id="KW-0378">Hydrolase</keyword>
<dbReference type="RefSeq" id="XP_064703715.1">
    <property type="nucleotide sequence ID" value="XM_064849491.1"/>
</dbReference>
<comment type="similarity">
    <text evidence="2">Belongs to the glycosyl hydrolase 88 family.</text>
</comment>
<dbReference type="PANTHER" id="PTHR36845">
    <property type="entry name" value="HYDROLASE, PUTATIVE (AFU_ORTHOLOGUE AFUA_7G05090)-RELATED"/>
    <property type="match status" value="1"/>
</dbReference>
<proteinExistence type="inferred from homology"/>